<dbReference type="GO" id="GO:0016020">
    <property type="term" value="C:membrane"/>
    <property type="evidence" value="ECO:0007669"/>
    <property type="project" value="InterPro"/>
</dbReference>
<organism evidence="5 6">
    <name type="scientific">Noviherbaspirillum galbum</name>
    <dbReference type="NCBI Taxonomy" id="2709383"/>
    <lineage>
        <taxon>Bacteria</taxon>
        <taxon>Pseudomonadati</taxon>
        <taxon>Pseudomonadota</taxon>
        <taxon>Betaproteobacteria</taxon>
        <taxon>Burkholderiales</taxon>
        <taxon>Oxalobacteraceae</taxon>
        <taxon>Noviherbaspirillum</taxon>
    </lineage>
</organism>
<keyword evidence="5" id="KW-0449">Lipoprotein</keyword>
<feature type="region of interest" description="Disordered" evidence="3">
    <location>
        <begin position="221"/>
        <end position="270"/>
    </location>
</feature>
<dbReference type="PROSITE" id="PS51257">
    <property type="entry name" value="PROKAR_LIPOPROTEIN"/>
    <property type="match status" value="1"/>
</dbReference>
<dbReference type="PANTHER" id="PTHR30035">
    <property type="entry name" value="LIPOPROTEIN VACJ-RELATED"/>
    <property type="match status" value="1"/>
</dbReference>
<proteinExistence type="inferred from homology"/>
<accession>A0A6B3SKC3</accession>
<evidence type="ECO:0000256" key="3">
    <source>
        <dbReference type="SAM" id="MobiDB-lite"/>
    </source>
</evidence>
<evidence type="ECO:0000313" key="5">
    <source>
        <dbReference type="EMBL" id="NEX61304.1"/>
    </source>
</evidence>
<feature type="signal peptide" evidence="4">
    <location>
        <begin position="1"/>
        <end position="20"/>
    </location>
</feature>
<keyword evidence="6" id="KW-1185">Reference proteome</keyword>
<feature type="chain" id="PRO_5025689732" evidence="4">
    <location>
        <begin position="21"/>
        <end position="270"/>
    </location>
</feature>
<dbReference type="RefSeq" id="WP_163962363.1">
    <property type="nucleotide sequence ID" value="NZ_JAAIVB010000035.1"/>
</dbReference>
<dbReference type="PRINTS" id="PR01805">
    <property type="entry name" value="VACJLIPOPROT"/>
</dbReference>
<dbReference type="PANTHER" id="PTHR30035:SF3">
    <property type="entry name" value="INTERMEMBRANE PHOSPHOLIPID TRANSPORT SYSTEM LIPOPROTEIN MLAA"/>
    <property type="match status" value="1"/>
</dbReference>
<dbReference type="GO" id="GO:0120010">
    <property type="term" value="P:intermembrane phospholipid transfer"/>
    <property type="evidence" value="ECO:0007669"/>
    <property type="project" value="TreeGrafter"/>
</dbReference>
<dbReference type="Proteomes" id="UP000482155">
    <property type="component" value="Unassembled WGS sequence"/>
</dbReference>
<evidence type="ECO:0000256" key="1">
    <source>
        <dbReference type="ARBA" id="ARBA00010634"/>
    </source>
</evidence>
<feature type="compositionally biased region" description="Basic and acidic residues" evidence="3">
    <location>
        <begin position="221"/>
        <end position="233"/>
    </location>
</feature>
<reference evidence="5 6" key="1">
    <citation type="submission" date="2020-02" db="EMBL/GenBank/DDBJ databases">
        <authorList>
            <person name="Kim M.K."/>
        </authorList>
    </citation>
    <scope>NUCLEOTIDE SEQUENCE [LARGE SCALE GENOMIC DNA]</scope>
    <source>
        <strain evidence="5 6">17J57-3</strain>
    </source>
</reference>
<dbReference type="AlphaFoldDB" id="A0A6B3SKC3"/>
<dbReference type="EMBL" id="JAAIVB010000035">
    <property type="protein sequence ID" value="NEX61304.1"/>
    <property type="molecule type" value="Genomic_DNA"/>
</dbReference>
<keyword evidence="2 4" id="KW-0732">Signal</keyword>
<dbReference type="InterPro" id="IPR007428">
    <property type="entry name" value="MlaA"/>
</dbReference>
<evidence type="ECO:0000256" key="2">
    <source>
        <dbReference type="ARBA" id="ARBA00022729"/>
    </source>
</evidence>
<gene>
    <name evidence="5" type="ORF">G3574_09455</name>
</gene>
<comment type="similarity">
    <text evidence="1">Belongs to the MlaA family.</text>
</comment>
<sequence length="270" mass="29099">MNISNRAIRVLALAAALALAGCATNNPKDPLEPFNRAVFSFNDKLDKVAIKPAAEVYSNVLPSWMQTAVGNFFGNLSDVGTAMNNFLQGKLEDGMNDVMRVAVNTTLGLGGLLDIGSEAGIPKHREDFGQTLGKWGVASGPYIVLPGLGSSTLRDSLALPVDIYTDPWAYEMPVRYRNTGTAVRLIDQRAVVLDAATLIEEAAIDKYEFVRDAYLQRRESKIHDGETKSRSSSDDDVGPTAEMEPPVKVVIKEEQNGGGGMGSPLAKEIK</sequence>
<name>A0A6B3SKC3_9BURK</name>
<evidence type="ECO:0000256" key="4">
    <source>
        <dbReference type="SAM" id="SignalP"/>
    </source>
</evidence>
<protein>
    <submittedName>
        <fullName evidence="5">VacJ family lipoprotein</fullName>
    </submittedName>
</protein>
<comment type="caution">
    <text evidence="5">The sequence shown here is derived from an EMBL/GenBank/DDBJ whole genome shotgun (WGS) entry which is preliminary data.</text>
</comment>
<evidence type="ECO:0000313" key="6">
    <source>
        <dbReference type="Proteomes" id="UP000482155"/>
    </source>
</evidence>
<dbReference type="Pfam" id="PF04333">
    <property type="entry name" value="MlaA"/>
    <property type="match status" value="1"/>
</dbReference>